<organism evidence="1 2">
    <name type="scientific">Rhynchophorus ferrugineus</name>
    <name type="common">Red palm weevil</name>
    <name type="synonym">Curculio ferrugineus</name>
    <dbReference type="NCBI Taxonomy" id="354439"/>
    <lineage>
        <taxon>Eukaryota</taxon>
        <taxon>Metazoa</taxon>
        <taxon>Ecdysozoa</taxon>
        <taxon>Arthropoda</taxon>
        <taxon>Hexapoda</taxon>
        <taxon>Insecta</taxon>
        <taxon>Pterygota</taxon>
        <taxon>Neoptera</taxon>
        <taxon>Endopterygota</taxon>
        <taxon>Coleoptera</taxon>
        <taxon>Polyphaga</taxon>
        <taxon>Cucujiformia</taxon>
        <taxon>Curculionidae</taxon>
        <taxon>Dryophthorinae</taxon>
        <taxon>Rhynchophorus</taxon>
    </lineage>
</organism>
<name>A0A834I5P2_RHYFE</name>
<dbReference type="AlphaFoldDB" id="A0A834I5P2"/>
<sequence>MSDNGPHFSFTHCRATITKLAAAPISKTGRIPKMGDAFSKFHRFRWYPTADLRASVRETFNKKVSHYAVRVMFFFVPVFVVNWRRAEEVATAHASALGSSGTTWARVGPRMRYRGTLV</sequence>
<proteinExistence type="predicted"/>
<protein>
    <submittedName>
        <fullName evidence="1">Uncharacterized protein</fullName>
    </submittedName>
</protein>
<gene>
    <name evidence="1" type="ORF">GWI33_019272</name>
</gene>
<reference evidence="1" key="1">
    <citation type="submission" date="2020-08" db="EMBL/GenBank/DDBJ databases">
        <title>Genome sequencing and assembly of the red palm weevil Rhynchophorus ferrugineus.</title>
        <authorList>
            <person name="Dias G.B."/>
            <person name="Bergman C.M."/>
            <person name="Manee M."/>
        </authorList>
    </citation>
    <scope>NUCLEOTIDE SEQUENCE</scope>
    <source>
        <strain evidence="1">AA-2017</strain>
        <tissue evidence="1">Whole larva</tissue>
    </source>
</reference>
<dbReference type="Proteomes" id="UP000625711">
    <property type="component" value="Unassembled WGS sequence"/>
</dbReference>
<comment type="caution">
    <text evidence="1">The sequence shown here is derived from an EMBL/GenBank/DDBJ whole genome shotgun (WGS) entry which is preliminary data.</text>
</comment>
<dbReference type="EMBL" id="JAACXV010014412">
    <property type="protein sequence ID" value="KAF7267507.1"/>
    <property type="molecule type" value="Genomic_DNA"/>
</dbReference>
<evidence type="ECO:0000313" key="2">
    <source>
        <dbReference type="Proteomes" id="UP000625711"/>
    </source>
</evidence>
<accession>A0A834I5P2</accession>
<keyword evidence="2" id="KW-1185">Reference proteome</keyword>
<evidence type="ECO:0000313" key="1">
    <source>
        <dbReference type="EMBL" id="KAF7267507.1"/>
    </source>
</evidence>